<dbReference type="EMBL" id="JARKHS020022834">
    <property type="protein sequence ID" value="KAK8769267.1"/>
    <property type="molecule type" value="Genomic_DNA"/>
</dbReference>
<accession>A0AAQ4E3J0</accession>
<dbReference type="AlphaFoldDB" id="A0AAQ4E3J0"/>
<dbReference type="GO" id="GO:0043652">
    <property type="term" value="P:engulfment of apoptotic cell"/>
    <property type="evidence" value="ECO:0007669"/>
    <property type="project" value="TreeGrafter"/>
</dbReference>
<feature type="transmembrane region" description="Helical" evidence="1">
    <location>
        <begin position="57"/>
        <end position="79"/>
    </location>
</feature>
<dbReference type="PANTHER" id="PTHR16024">
    <property type="entry name" value="XK-RELATED PROTEIN"/>
    <property type="match status" value="1"/>
</dbReference>
<sequence>MDVVYSRRSMVSGQCRACKPEKLRCTCRLSSVLFDKALMVMGDPSDMRPFIGRQEEVAFGDLVWVAVLHAFPQAVLQLHMLLFTEGAGFLRGEWPDYTATLQMGSALSGALLIACVATFYSKYVVRGRWCDEETTDGSTTYETTTTAALQDCDEEDTVCGYMLKFVAWLLIASARVVAGASLLAVSFGPAVLALALAHVPVVLLWSLVCRSRYSWAKFFGDIALGLITHVFVLDYRALNREGLASTMSAVVFLCATFVENTVCLVLAYLVVGSEPPHYTVLLVLVGAHYAAMACGVFLLLCHFRMRHRKAAEYVF</sequence>
<evidence type="ECO:0008006" key="4">
    <source>
        <dbReference type="Google" id="ProtNLM"/>
    </source>
</evidence>
<reference evidence="2 3" key="1">
    <citation type="journal article" date="2023" name="Arcadia Sci">
        <title>De novo assembly of a long-read Amblyomma americanum tick genome.</title>
        <authorList>
            <person name="Chou S."/>
            <person name="Poskanzer K.E."/>
            <person name="Rollins M."/>
            <person name="Thuy-Boun P.S."/>
        </authorList>
    </citation>
    <scope>NUCLEOTIDE SEQUENCE [LARGE SCALE GENOMIC DNA]</scope>
    <source>
        <strain evidence="2">F_SG_1</strain>
        <tissue evidence="2">Salivary glands</tissue>
    </source>
</reference>
<evidence type="ECO:0000313" key="2">
    <source>
        <dbReference type="EMBL" id="KAK8769267.1"/>
    </source>
</evidence>
<comment type="caution">
    <text evidence="2">The sequence shown here is derived from an EMBL/GenBank/DDBJ whole genome shotgun (WGS) entry which is preliminary data.</text>
</comment>
<feature type="transmembrane region" description="Helical" evidence="1">
    <location>
        <begin position="165"/>
        <end position="184"/>
    </location>
</feature>
<feature type="transmembrane region" description="Helical" evidence="1">
    <location>
        <begin position="190"/>
        <end position="208"/>
    </location>
</feature>
<keyword evidence="3" id="KW-1185">Reference proteome</keyword>
<dbReference type="PANTHER" id="PTHR16024:SF6">
    <property type="entry name" value="XK-RELATED PROTEIN"/>
    <property type="match status" value="1"/>
</dbReference>
<proteinExistence type="predicted"/>
<dbReference type="Proteomes" id="UP001321473">
    <property type="component" value="Unassembled WGS sequence"/>
</dbReference>
<keyword evidence="1" id="KW-0472">Membrane</keyword>
<organism evidence="2 3">
    <name type="scientific">Amblyomma americanum</name>
    <name type="common">Lone star tick</name>
    <dbReference type="NCBI Taxonomy" id="6943"/>
    <lineage>
        <taxon>Eukaryota</taxon>
        <taxon>Metazoa</taxon>
        <taxon>Ecdysozoa</taxon>
        <taxon>Arthropoda</taxon>
        <taxon>Chelicerata</taxon>
        <taxon>Arachnida</taxon>
        <taxon>Acari</taxon>
        <taxon>Parasitiformes</taxon>
        <taxon>Ixodida</taxon>
        <taxon>Ixodoidea</taxon>
        <taxon>Ixodidae</taxon>
        <taxon>Amblyomminae</taxon>
        <taxon>Amblyomma</taxon>
    </lineage>
</organism>
<dbReference type="GO" id="GO:0005886">
    <property type="term" value="C:plasma membrane"/>
    <property type="evidence" value="ECO:0007669"/>
    <property type="project" value="TreeGrafter"/>
</dbReference>
<feature type="transmembrane region" description="Helical" evidence="1">
    <location>
        <begin position="99"/>
        <end position="120"/>
    </location>
</feature>
<protein>
    <recommendedName>
        <fullName evidence="4">XK-related protein</fullName>
    </recommendedName>
</protein>
<dbReference type="InterPro" id="IPR050895">
    <property type="entry name" value="XK-related_scramblase"/>
</dbReference>
<name>A0AAQ4E3J0_AMBAM</name>
<keyword evidence="1" id="KW-0812">Transmembrane</keyword>
<gene>
    <name evidence="2" type="ORF">V5799_014268</name>
</gene>
<dbReference type="GO" id="GO:0070782">
    <property type="term" value="P:phosphatidylserine exposure on apoptotic cell surface"/>
    <property type="evidence" value="ECO:0007669"/>
    <property type="project" value="TreeGrafter"/>
</dbReference>
<feature type="transmembrane region" description="Helical" evidence="1">
    <location>
        <begin position="277"/>
        <end position="300"/>
    </location>
</feature>
<keyword evidence="1" id="KW-1133">Transmembrane helix</keyword>
<feature type="transmembrane region" description="Helical" evidence="1">
    <location>
        <begin position="249"/>
        <end position="271"/>
    </location>
</feature>
<evidence type="ECO:0000256" key="1">
    <source>
        <dbReference type="SAM" id="Phobius"/>
    </source>
</evidence>
<dbReference type="GO" id="GO:1902742">
    <property type="term" value="P:apoptotic process involved in development"/>
    <property type="evidence" value="ECO:0007669"/>
    <property type="project" value="TreeGrafter"/>
</dbReference>
<evidence type="ECO:0000313" key="3">
    <source>
        <dbReference type="Proteomes" id="UP001321473"/>
    </source>
</evidence>